<dbReference type="InterPro" id="IPR026610">
    <property type="entry name" value="Hen1"/>
</dbReference>
<evidence type="ECO:0000256" key="13">
    <source>
        <dbReference type="SAM" id="MobiDB-lite"/>
    </source>
</evidence>
<evidence type="ECO:0000313" key="16">
    <source>
        <dbReference type="Proteomes" id="UP001152759"/>
    </source>
</evidence>
<dbReference type="EMBL" id="OU963868">
    <property type="protein sequence ID" value="CAH0393623.1"/>
    <property type="molecule type" value="Genomic_DNA"/>
</dbReference>
<keyword evidence="4" id="KW-0489">Methyltransferase</keyword>
<dbReference type="GO" id="GO:0090486">
    <property type="term" value="F:small RNA 2'-O-methyltransferase activity"/>
    <property type="evidence" value="ECO:0007669"/>
    <property type="project" value="UniProtKB-EC"/>
</dbReference>
<dbReference type="Gene3D" id="3.40.50.150">
    <property type="entry name" value="Vaccinia Virus protein VP39"/>
    <property type="match status" value="1"/>
</dbReference>
<dbReference type="GO" id="GO:0003723">
    <property type="term" value="F:RNA binding"/>
    <property type="evidence" value="ECO:0007669"/>
    <property type="project" value="UniProtKB-KW"/>
</dbReference>
<feature type="region of interest" description="Disordered" evidence="13">
    <location>
        <begin position="746"/>
        <end position="821"/>
    </location>
</feature>
<feature type="chain" id="PRO_5040335026" description="Small RNA 2'-O-methyltransferase" evidence="14">
    <location>
        <begin position="21"/>
        <end position="951"/>
    </location>
</feature>
<feature type="compositionally biased region" description="Polar residues" evidence="13">
    <location>
        <begin position="684"/>
        <end position="693"/>
    </location>
</feature>
<dbReference type="EC" id="2.1.1.386" evidence="11"/>
<feature type="compositionally biased region" description="Basic and acidic residues" evidence="13">
    <location>
        <begin position="746"/>
        <end position="776"/>
    </location>
</feature>
<organism evidence="15 16">
    <name type="scientific">Bemisia tabaci</name>
    <name type="common">Sweetpotato whitefly</name>
    <name type="synonym">Aleurodes tabaci</name>
    <dbReference type="NCBI Taxonomy" id="7038"/>
    <lineage>
        <taxon>Eukaryota</taxon>
        <taxon>Metazoa</taxon>
        <taxon>Ecdysozoa</taxon>
        <taxon>Arthropoda</taxon>
        <taxon>Hexapoda</taxon>
        <taxon>Insecta</taxon>
        <taxon>Pterygota</taxon>
        <taxon>Neoptera</taxon>
        <taxon>Paraneoptera</taxon>
        <taxon>Hemiptera</taxon>
        <taxon>Sternorrhyncha</taxon>
        <taxon>Aleyrodoidea</taxon>
        <taxon>Aleyrodidae</taxon>
        <taxon>Aleyrodinae</taxon>
        <taxon>Bemisia</taxon>
    </lineage>
</organism>
<evidence type="ECO:0000256" key="10">
    <source>
        <dbReference type="ARBA" id="ARBA00023158"/>
    </source>
</evidence>
<evidence type="ECO:0000256" key="14">
    <source>
        <dbReference type="SAM" id="SignalP"/>
    </source>
</evidence>
<evidence type="ECO:0000256" key="12">
    <source>
        <dbReference type="ARBA" id="ARBA00048418"/>
    </source>
</evidence>
<feature type="compositionally biased region" description="Basic residues" evidence="13">
    <location>
        <begin position="695"/>
        <end position="704"/>
    </location>
</feature>
<evidence type="ECO:0000256" key="5">
    <source>
        <dbReference type="ARBA" id="ARBA00022679"/>
    </source>
</evidence>
<dbReference type="PANTHER" id="PTHR21404:SF3">
    <property type="entry name" value="SMALL RNA 2'-O-METHYLTRANSFERASE"/>
    <property type="match status" value="1"/>
</dbReference>
<gene>
    <name evidence="15" type="ORF">BEMITA_LOCUS12002</name>
</gene>
<evidence type="ECO:0000256" key="2">
    <source>
        <dbReference type="ARBA" id="ARBA00009026"/>
    </source>
</evidence>
<dbReference type="SUPFAM" id="SSF53335">
    <property type="entry name" value="S-adenosyl-L-methionine-dependent methyltransferases"/>
    <property type="match status" value="1"/>
</dbReference>
<evidence type="ECO:0000256" key="9">
    <source>
        <dbReference type="ARBA" id="ARBA00022884"/>
    </source>
</evidence>
<feature type="region of interest" description="Disordered" evidence="13">
    <location>
        <begin position="932"/>
        <end position="951"/>
    </location>
</feature>
<feature type="compositionally biased region" description="Basic residues" evidence="13">
    <location>
        <begin position="791"/>
        <end position="807"/>
    </location>
</feature>
<keyword evidence="9" id="KW-0694">RNA-binding</keyword>
<sequence>MFNMSLYLLHCMLNFVFKSATEFIFRDKRNRKKRGRYEIARSDKFKADYRLDDDNGIVFIPPVFIQRYHVASDVVRQEVALSTKPLKVVDFGCAEISYFEHLRRIDGLEKVLCIDVDEEMLQRYHRRAKPLNYNHLCPREAPFSVDILAGSIAECDPNLLDTDVVICIELIEHLWPHELNAVPWTIFGYTQPKVAVFTTPNVEFNVMFKGLKGFRHDDHKFEWTREEFEDWAENIVLRFPNYEVRFSGIGPGPVGTEHLGCVSQMAVFTRKGSVNEETVSSIDTKTCYKKIESYEYPFFIDTRTEAEKIRDEVAHHRIRLAYLEPYVDQDIPKIELSTLLKFVDRCQSIEELKTILESFGTVIEENENGDLCVVGMDDDSSEEEEGYLTGDADTENAYSDWGTFKANEWPTSPAWDATAVTDADWDAWDEPAPSQNRLSSPNEHISEELKVSAVLETSHMEIVETNSQTLTRQNRDLEEFHHLSDKSLTSDHEKDCAGTKLSELEVSSVPQIDHIEREESNLNNLTGENLSLQISHQINNASDTLQNERNPPEKKCDQLVISPVCEQNCTNKGETKTPLLSQNESQFQKNNELHVSNTLQLEGNSTKTKPPVLLIDLAHGEVELTCDLANGNQANSSTAGSDENMSTSEGVWVISEELKNSKPHRRKYRKYKKRKSFEAGGCENTDSNFSDANFQRKKNTRSKRGSLQGRSSHVPNVSQEQLKSITSELNDKIPYVSTVNSFSSREVKSVDLKNGNERDCKGETSSKSSPPDRSEKNLTTAIDDSVNNRPLRSKPGRGGKRGGKRRPFNTSEMTSFASSTCQPSIDAVKNNKTLNNDSNQMTYNTTTIPAHEIQSTVNYNQPVAYQNKFSRINSNRATKKMRNNTGVLLPKKLNQDCNFSKIGNQNACKNPANGNPFMSTFMKLCDETSDSHGRKSQDCSKSEKNIHVASL</sequence>
<dbReference type="GO" id="GO:0001510">
    <property type="term" value="P:RNA methylation"/>
    <property type="evidence" value="ECO:0007669"/>
    <property type="project" value="InterPro"/>
</dbReference>
<evidence type="ECO:0000256" key="6">
    <source>
        <dbReference type="ARBA" id="ARBA00022691"/>
    </source>
</evidence>
<proteinExistence type="inferred from homology"/>
<feature type="compositionally biased region" description="Polar residues" evidence="13">
    <location>
        <begin position="777"/>
        <end position="788"/>
    </location>
</feature>
<keyword evidence="5" id="KW-0808">Transferase</keyword>
<reference evidence="15" key="1">
    <citation type="submission" date="2021-12" db="EMBL/GenBank/DDBJ databases">
        <authorList>
            <person name="King R."/>
        </authorList>
    </citation>
    <scope>NUCLEOTIDE SEQUENCE</scope>
</reference>
<dbReference type="GO" id="GO:0005634">
    <property type="term" value="C:nucleus"/>
    <property type="evidence" value="ECO:0007669"/>
    <property type="project" value="TreeGrafter"/>
</dbReference>
<comment type="cofactor">
    <cofactor evidence="1">
        <name>Mg(2+)</name>
        <dbReference type="ChEBI" id="CHEBI:18420"/>
    </cofactor>
</comment>
<feature type="compositionally biased region" description="Polar residues" evidence="13">
    <location>
        <begin position="808"/>
        <end position="821"/>
    </location>
</feature>
<comment type="similarity">
    <text evidence="2">Belongs to the methyltransferase superfamily. HEN1 family.</text>
</comment>
<feature type="compositionally biased region" description="Polar residues" evidence="13">
    <location>
        <begin position="708"/>
        <end position="721"/>
    </location>
</feature>
<dbReference type="GO" id="GO:0030422">
    <property type="term" value="P:siRNA processing"/>
    <property type="evidence" value="ECO:0007669"/>
    <property type="project" value="TreeGrafter"/>
</dbReference>
<dbReference type="InterPro" id="IPR029063">
    <property type="entry name" value="SAM-dependent_MTases_sf"/>
</dbReference>
<dbReference type="GO" id="GO:0034587">
    <property type="term" value="P:piRNA processing"/>
    <property type="evidence" value="ECO:0007669"/>
    <property type="project" value="TreeGrafter"/>
</dbReference>
<evidence type="ECO:0000256" key="7">
    <source>
        <dbReference type="ARBA" id="ARBA00022723"/>
    </source>
</evidence>
<evidence type="ECO:0000256" key="4">
    <source>
        <dbReference type="ARBA" id="ARBA00022603"/>
    </source>
</evidence>
<dbReference type="AlphaFoldDB" id="A0A9P0AKN9"/>
<comment type="catalytic activity">
    <reaction evidence="12">
        <text>small RNA 3'-end nucleotide + S-adenosyl-L-methionine = small RNA 3'-end 2'-O-methylnucleotide + S-adenosyl-L-homocysteine + H(+)</text>
        <dbReference type="Rhea" id="RHEA:37887"/>
        <dbReference type="Rhea" id="RHEA-COMP:10415"/>
        <dbReference type="Rhea" id="RHEA-COMP:10416"/>
        <dbReference type="ChEBI" id="CHEBI:15378"/>
        <dbReference type="ChEBI" id="CHEBI:57856"/>
        <dbReference type="ChEBI" id="CHEBI:59789"/>
        <dbReference type="ChEBI" id="CHEBI:74896"/>
        <dbReference type="ChEBI" id="CHEBI:74898"/>
        <dbReference type="EC" id="2.1.1.386"/>
    </reaction>
</comment>
<dbReference type="PANTHER" id="PTHR21404">
    <property type="entry name" value="HEN1"/>
    <property type="match status" value="1"/>
</dbReference>
<keyword evidence="6" id="KW-0949">S-adenosyl-L-methionine</keyword>
<feature type="signal peptide" evidence="14">
    <location>
        <begin position="1"/>
        <end position="20"/>
    </location>
</feature>
<keyword evidence="8" id="KW-0460">Magnesium</keyword>
<dbReference type="Proteomes" id="UP001152759">
    <property type="component" value="Chromosome 7"/>
</dbReference>
<feature type="compositionally biased region" description="Basic residues" evidence="13">
    <location>
        <begin position="662"/>
        <end position="675"/>
    </location>
</feature>
<feature type="region of interest" description="Disordered" evidence="13">
    <location>
        <begin position="662"/>
        <end position="721"/>
    </location>
</feature>
<dbReference type="GO" id="GO:0046872">
    <property type="term" value="F:metal ion binding"/>
    <property type="evidence" value="ECO:0007669"/>
    <property type="project" value="UniProtKB-KW"/>
</dbReference>
<evidence type="ECO:0000313" key="15">
    <source>
        <dbReference type="EMBL" id="CAH0393623.1"/>
    </source>
</evidence>
<keyword evidence="7" id="KW-0479">Metal-binding</keyword>
<protein>
    <recommendedName>
        <fullName evidence="3">Small RNA 2'-O-methyltransferase</fullName>
        <ecNumber evidence="11">2.1.1.386</ecNumber>
    </recommendedName>
</protein>
<keyword evidence="14" id="KW-0732">Signal</keyword>
<accession>A0A9P0AKN9</accession>
<evidence type="ECO:0000256" key="3">
    <source>
        <dbReference type="ARBA" id="ARBA00021330"/>
    </source>
</evidence>
<keyword evidence="16" id="KW-1185">Reference proteome</keyword>
<evidence type="ECO:0000256" key="1">
    <source>
        <dbReference type="ARBA" id="ARBA00001946"/>
    </source>
</evidence>
<evidence type="ECO:0000256" key="11">
    <source>
        <dbReference type="ARBA" id="ARBA00035025"/>
    </source>
</evidence>
<dbReference type="GO" id="GO:0005737">
    <property type="term" value="C:cytoplasm"/>
    <property type="evidence" value="ECO:0007669"/>
    <property type="project" value="TreeGrafter"/>
</dbReference>
<evidence type="ECO:0000256" key="8">
    <source>
        <dbReference type="ARBA" id="ARBA00022842"/>
    </source>
</evidence>
<keyword evidence="10" id="KW-0943">RNA-mediated gene silencing</keyword>
<name>A0A9P0AKN9_BEMTA</name>